<keyword evidence="3 6" id="KW-0507">mRNA processing</keyword>
<keyword evidence="10" id="KW-1185">Reference proteome</keyword>
<evidence type="ECO:0000256" key="1">
    <source>
        <dbReference type="ARBA" id="ARBA00006850"/>
    </source>
</evidence>
<evidence type="ECO:0000256" key="4">
    <source>
        <dbReference type="ARBA" id="ARBA00022884"/>
    </source>
</evidence>
<dbReference type="GeneID" id="16997953"/>
<dbReference type="PANTHER" id="PTHR15588">
    <property type="entry name" value="LSM1"/>
    <property type="match status" value="1"/>
</dbReference>
<organism evidence="9 10">
    <name type="scientific">Cyanidioschyzon merolae (strain NIES-3377 / 10D)</name>
    <name type="common">Unicellular red alga</name>
    <dbReference type="NCBI Taxonomy" id="280699"/>
    <lineage>
        <taxon>Eukaryota</taxon>
        <taxon>Rhodophyta</taxon>
        <taxon>Bangiophyceae</taxon>
        <taxon>Cyanidiales</taxon>
        <taxon>Cyanidiaceae</taxon>
        <taxon>Cyanidioschyzon</taxon>
    </lineage>
</organism>
<comment type="function">
    <text evidence="6">Probably involved with other LSm subunits in the general process of degradation of mRNAs.</text>
</comment>
<dbReference type="SMART" id="SM00651">
    <property type="entry name" value="Sm"/>
    <property type="match status" value="1"/>
</dbReference>
<name>M1VMM6_CYAM1</name>
<dbReference type="InterPro" id="IPR034104">
    <property type="entry name" value="Lsm1"/>
</dbReference>
<gene>
    <name evidence="6" type="primary">LSM1</name>
    <name evidence="9" type="ORF">CYME_CMT394C</name>
</gene>
<dbReference type="AlphaFoldDB" id="M1VMM6"/>
<dbReference type="GO" id="GO:1990904">
    <property type="term" value="C:ribonucleoprotein complex"/>
    <property type="evidence" value="ECO:0007669"/>
    <property type="project" value="UniProtKB-KW"/>
</dbReference>
<protein>
    <recommendedName>
        <fullName evidence="6">U6 snRNA-associated Sm-like protein LSm1</fullName>
    </recommendedName>
</protein>
<dbReference type="InterPro" id="IPR044642">
    <property type="entry name" value="PTHR15588"/>
</dbReference>
<dbReference type="eggNOG" id="KOG1782">
    <property type="taxonomic scope" value="Eukaryota"/>
</dbReference>
<dbReference type="SUPFAM" id="SSF50182">
    <property type="entry name" value="Sm-like ribonucleoproteins"/>
    <property type="match status" value="1"/>
</dbReference>
<dbReference type="EMBL" id="AP006502">
    <property type="protein sequence ID" value="BAM83343.1"/>
    <property type="molecule type" value="Genomic_DNA"/>
</dbReference>
<evidence type="ECO:0000256" key="2">
    <source>
        <dbReference type="ARBA" id="ARBA00022490"/>
    </source>
</evidence>
<keyword evidence="2 6" id="KW-0963">Cytoplasm</keyword>
<feature type="coiled-coil region" evidence="7">
    <location>
        <begin position="73"/>
        <end position="103"/>
    </location>
</feature>
<sequence>MSDALVDDLDKRVLVYLRDGRFFLGYLRSFDQYGNLTLEDATERVVVNDEAFADIPRGLQVFRGENVVLFGAVDSEQRELEFLRKLRRVTEEEIRRMEQAVAEDHAALRRRERLEWPAFDDGAL</sequence>
<evidence type="ECO:0000256" key="6">
    <source>
        <dbReference type="RuleBase" id="RU365047"/>
    </source>
</evidence>
<dbReference type="InterPro" id="IPR010920">
    <property type="entry name" value="LSM_dom_sf"/>
</dbReference>
<dbReference type="RefSeq" id="XP_005539379.1">
    <property type="nucleotide sequence ID" value="XM_005539322.1"/>
</dbReference>
<evidence type="ECO:0000256" key="7">
    <source>
        <dbReference type="SAM" id="Coils"/>
    </source>
</evidence>
<dbReference type="InterPro" id="IPR001163">
    <property type="entry name" value="Sm_dom_euk/arc"/>
</dbReference>
<evidence type="ECO:0000313" key="9">
    <source>
        <dbReference type="EMBL" id="BAM83343.1"/>
    </source>
</evidence>
<dbReference type="GO" id="GO:0000932">
    <property type="term" value="C:P-body"/>
    <property type="evidence" value="ECO:0007669"/>
    <property type="project" value="UniProtKB-SubCell"/>
</dbReference>
<dbReference type="Proteomes" id="UP000007014">
    <property type="component" value="Chromosome 20"/>
</dbReference>
<dbReference type="GO" id="GO:0000290">
    <property type="term" value="P:deadenylation-dependent decapping of nuclear-transcribed mRNA"/>
    <property type="evidence" value="ECO:0007669"/>
    <property type="project" value="TreeGrafter"/>
</dbReference>
<dbReference type="OrthoDB" id="10263346at2759"/>
<dbReference type="KEGG" id="cme:CYME_CMT394C"/>
<evidence type="ECO:0000256" key="5">
    <source>
        <dbReference type="ARBA" id="ARBA00023274"/>
    </source>
</evidence>
<evidence type="ECO:0000313" key="10">
    <source>
        <dbReference type="Proteomes" id="UP000007014"/>
    </source>
</evidence>
<dbReference type="HOGENOM" id="CLU_076902_0_2_1"/>
<dbReference type="InterPro" id="IPR047575">
    <property type="entry name" value="Sm"/>
</dbReference>
<comment type="subcellular location">
    <subcellularLocation>
        <location evidence="6">Cytoplasm</location>
    </subcellularLocation>
    <subcellularLocation>
        <location evidence="6">Cytoplasm</location>
        <location evidence="6">P-body</location>
    </subcellularLocation>
</comment>
<dbReference type="CDD" id="cd01728">
    <property type="entry name" value="LSm1"/>
    <property type="match status" value="1"/>
</dbReference>
<dbReference type="GO" id="GO:0003729">
    <property type="term" value="F:mRNA binding"/>
    <property type="evidence" value="ECO:0007669"/>
    <property type="project" value="TreeGrafter"/>
</dbReference>
<dbReference type="Gramene" id="CMT394CT">
    <property type="protein sequence ID" value="CMT394CT"/>
    <property type="gene ID" value="CMT394C"/>
</dbReference>
<dbReference type="OMA" id="AACDQTT"/>
<dbReference type="PROSITE" id="PS52002">
    <property type="entry name" value="SM"/>
    <property type="match status" value="1"/>
</dbReference>
<dbReference type="GO" id="GO:1990726">
    <property type="term" value="C:Lsm1-7-Pat1 complex"/>
    <property type="evidence" value="ECO:0007669"/>
    <property type="project" value="TreeGrafter"/>
</dbReference>
<evidence type="ECO:0000259" key="8">
    <source>
        <dbReference type="PROSITE" id="PS52002"/>
    </source>
</evidence>
<dbReference type="GO" id="GO:0006397">
    <property type="term" value="P:mRNA processing"/>
    <property type="evidence" value="ECO:0007669"/>
    <property type="project" value="UniProtKB-UniRule"/>
</dbReference>
<feature type="domain" description="Sm" evidence="8">
    <location>
        <begin position="1"/>
        <end position="76"/>
    </location>
</feature>
<keyword evidence="5 6" id="KW-0687">Ribonucleoprotein</keyword>
<dbReference type="STRING" id="280699.M1VMM6"/>
<accession>M1VMM6</accession>
<dbReference type="Gene3D" id="2.30.30.100">
    <property type="match status" value="1"/>
</dbReference>
<dbReference type="Pfam" id="PF01423">
    <property type="entry name" value="LSM"/>
    <property type="match status" value="1"/>
</dbReference>
<reference evidence="9 10" key="1">
    <citation type="journal article" date="2004" name="Nature">
        <title>Genome sequence of the ultrasmall unicellular red alga Cyanidioschyzon merolae 10D.</title>
        <authorList>
            <person name="Matsuzaki M."/>
            <person name="Misumi O."/>
            <person name="Shin-i T."/>
            <person name="Maruyama S."/>
            <person name="Takahara M."/>
            <person name="Miyagishima S."/>
            <person name="Mori T."/>
            <person name="Nishida K."/>
            <person name="Yagisawa F."/>
            <person name="Nishida K."/>
            <person name="Yoshida Y."/>
            <person name="Nishimura Y."/>
            <person name="Nakao S."/>
            <person name="Kobayashi T."/>
            <person name="Momoyama Y."/>
            <person name="Higashiyama T."/>
            <person name="Minoda A."/>
            <person name="Sano M."/>
            <person name="Nomoto H."/>
            <person name="Oishi K."/>
            <person name="Hayashi H."/>
            <person name="Ohta F."/>
            <person name="Nishizaka S."/>
            <person name="Haga S."/>
            <person name="Miura S."/>
            <person name="Morishita T."/>
            <person name="Kabeya Y."/>
            <person name="Terasawa K."/>
            <person name="Suzuki Y."/>
            <person name="Ishii Y."/>
            <person name="Asakawa S."/>
            <person name="Takano H."/>
            <person name="Ohta N."/>
            <person name="Kuroiwa H."/>
            <person name="Tanaka K."/>
            <person name="Shimizu N."/>
            <person name="Sugano S."/>
            <person name="Sato N."/>
            <person name="Nozaki H."/>
            <person name="Ogasawara N."/>
            <person name="Kohara Y."/>
            <person name="Kuroiwa T."/>
        </authorList>
    </citation>
    <scope>NUCLEOTIDE SEQUENCE [LARGE SCALE GENOMIC DNA]</scope>
    <source>
        <strain evidence="9 10">10D</strain>
    </source>
</reference>
<keyword evidence="7" id="KW-0175">Coiled coil</keyword>
<keyword evidence="4 6" id="KW-0694">RNA-binding</keyword>
<evidence type="ECO:0000256" key="3">
    <source>
        <dbReference type="ARBA" id="ARBA00022664"/>
    </source>
</evidence>
<reference evidence="9 10" key="2">
    <citation type="journal article" date="2007" name="BMC Biol.">
        <title>A 100%-complete sequence reveals unusually simple genomic features in the hot-spring red alga Cyanidioschyzon merolae.</title>
        <authorList>
            <person name="Nozaki H."/>
            <person name="Takano H."/>
            <person name="Misumi O."/>
            <person name="Terasawa K."/>
            <person name="Matsuzaki M."/>
            <person name="Maruyama S."/>
            <person name="Nishida K."/>
            <person name="Yagisawa F."/>
            <person name="Yoshida Y."/>
            <person name="Fujiwara T."/>
            <person name="Takio S."/>
            <person name="Tamura K."/>
            <person name="Chung S.J."/>
            <person name="Nakamura S."/>
            <person name="Kuroiwa H."/>
            <person name="Tanaka K."/>
            <person name="Sato N."/>
            <person name="Kuroiwa T."/>
        </authorList>
    </citation>
    <scope>NUCLEOTIDE SEQUENCE [LARGE SCALE GENOMIC DNA]</scope>
    <source>
        <strain evidence="9 10">10D</strain>
    </source>
</reference>
<proteinExistence type="inferred from homology"/>
<dbReference type="PANTHER" id="PTHR15588:SF8">
    <property type="entry name" value="U6 SNRNA-ASSOCIATED SM-LIKE PROTEIN LSM1"/>
    <property type="match status" value="1"/>
</dbReference>
<comment type="similarity">
    <text evidence="1 6">Belongs to the snRNP Sm proteins family.</text>
</comment>
<comment type="subunit">
    <text evidence="6">LSm subunits form a heteromer with a donut shape.</text>
</comment>